<evidence type="ECO:0000259" key="1">
    <source>
        <dbReference type="Pfam" id="PF01074"/>
    </source>
</evidence>
<accession>A0A7M1SWL6</accession>
<dbReference type="InterPro" id="IPR027291">
    <property type="entry name" value="Glyco_hydro_38_N_sf"/>
</dbReference>
<dbReference type="InterPro" id="IPR000602">
    <property type="entry name" value="Glyco_hydro_38_N"/>
</dbReference>
<dbReference type="GO" id="GO:0004559">
    <property type="term" value="F:alpha-mannosidase activity"/>
    <property type="evidence" value="ECO:0007669"/>
    <property type="project" value="InterPro"/>
</dbReference>
<proteinExistence type="predicted"/>
<dbReference type="CDD" id="cd10791">
    <property type="entry name" value="GH38N_AMII_like_1"/>
    <property type="match status" value="1"/>
</dbReference>
<sequence>MRSTARPLTVHLIPHSHTDLGYTSPRAEVARAHADFLREVVRACRSTPTYRWQMENFWQLEQFLATAGSEQVDELAALLRSGQVGGSASYLNLTEVIDAVTLDSVTARATDWFAAHAQPLRTALTADINGYSWGYADILARHGVQHLFSSIHAHHGLAPGGRDQRAFWWEGPTGGRVLAWVAPHYQLGNDLGFCPRGAMSYTIRDAYDGHGASASAQMRRDRMADYLDGLAERDYPYSVVPALISGAASDNAPPDVALVDAVRDWNERHPDGVQVRLSTADEFFDALRDEPAFGDIPTERGDWTDWWADGVASTPRELRVARDAQRRLERSQALAAITGADIFADVDDAQQQLAIYAEHTWGHSHSVLMPWLTDVVAQDVAKTSVAAQAHAAATAALTRARAAGGETFLPSKNEPLRYRAVNTSASTLSVLRLHIDDWLFTRLGTEPVAYHEGRALRCQSRPVPRGVELLVELEMPPGYDTVVEVREEPAHSGQIAGVDRVADVSTNGAEDTDEHVLEGARTRIVLDPHRGIAEVVDLATGRSILRGTGQAPFAAVHSRWQSGSDPVGPRMASGRNRTPAQAAVTSAKVTAARVTSRGPIATRAELQLSLPGFEHVRVELECSMIEPLLNVSVRCRAAGSWEAENLLLPLPFGPDGAGTLWVEKTGALLRPAIDQIHGTLQDYLLLQRGFVQEAGGYAVAVATPDTPLISLGGIDHRAIRLNDGPDQQANQREVAAWALNTTWETNFRADVSGFHEFRFHVAWGEMGATDALERACALGAGPETFRVNS</sequence>
<feature type="domain" description="Glycoside hydrolase family 38 N-terminal" evidence="1">
    <location>
        <begin position="9"/>
        <end position="297"/>
    </location>
</feature>
<evidence type="ECO:0000313" key="2">
    <source>
        <dbReference type="EMBL" id="QOR71023.1"/>
    </source>
</evidence>
<dbReference type="Gene3D" id="3.20.110.10">
    <property type="entry name" value="Glycoside hydrolase 38, N terminal domain"/>
    <property type="match status" value="1"/>
</dbReference>
<dbReference type="SUPFAM" id="SSF88713">
    <property type="entry name" value="Glycoside hydrolase/deacetylase"/>
    <property type="match status" value="1"/>
</dbReference>
<dbReference type="Pfam" id="PF01074">
    <property type="entry name" value="Glyco_hydro_38N"/>
    <property type="match status" value="1"/>
</dbReference>
<reference evidence="2 3" key="1">
    <citation type="submission" date="2020-10" db="EMBL/GenBank/DDBJ databases">
        <title>Haloactinobacterium sp. RN3S43, a bacterium isolated from saline soil.</title>
        <authorList>
            <person name="Sun J.-Q."/>
        </authorList>
    </citation>
    <scope>NUCLEOTIDE SEQUENCE [LARGE SCALE GENOMIC DNA]</scope>
    <source>
        <strain evidence="2 3">RN3S43</strain>
    </source>
</reference>
<dbReference type="Proteomes" id="UP000593758">
    <property type="component" value="Chromosome"/>
</dbReference>
<dbReference type="KEGG" id="halt:IM660_01525"/>
<dbReference type="GO" id="GO:0006013">
    <property type="term" value="P:mannose metabolic process"/>
    <property type="evidence" value="ECO:0007669"/>
    <property type="project" value="InterPro"/>
</dbReference>
<dbReference type="AlphaFoldDB" id="A0A7M1SWL6"/>
<evidence type="ECO:0000313" key="3">
    <source>
        <dbReference type="Proteomes" id="UP000593758"/>
    </source>
</evidence>
<keyword evidence="3" id="KW-1185">Reference proteome</keyword>
<dbReference type="EMBL" id="CP063169">
    <property type="protein sequence ID" value="QOR71023.1"/>
    <property type="molecule type" value="Genomic_DNA"/>
</dbReference>
<organism evidence="2 3">
    <name type="scientific">Ruania alkalisoli</name>
    <dbReference type="NCBI Taxonomy" id="2779775"/>
    <lineage>
        <taxon>Bacteria</taxon>
        <taxon>Bacillati</taxon>
        <taxon>Actinomycetota</taxon>
        <taxon>Actinomycetes</taxon>
        <taxon>Micrococcales</taxon>
        <taxon>Ruaniaceae</taxon>
        <taxon>Ruania</taxon>
    </lineage>
</organism>
<gene>
    <name evidence="2" type="ORF">IM660_01525</name>
</gene>
<dbReference type="RefSeq" id="WP_193497692.1">
    <property type="nucleotide sequence ID" value="NZ_CP063169.1"/>
</dbReference>
<protein>
    <recommendedName>
        <fullName evidence="1">Glycoside hydrolase family 38 N-terminal domain-containing protein</fullName>
    </recommendedName>
</protein>
<dbReference type="InterPro" id="IPR011330">
    <property type="entry name" value="Glyco_hydro/deAcase_b/a-brl"/>
</dbReference>
<name>A0A7M1SWL6_9MICO</name>